<dbReference type="InterPro" id="IPR006059">
    <property type="entry name" value="SBP"/>
</dbReference>
<dbReference type="PANTHER" id="PTHR43649">
    <property type="entry name" value="ARABINOSE-BINDING PROTEIN-RELATED"/>
    <property type="match status" value="1"/>
</dbReference>
<dbReference type="SUPFAM" id="SSF53850">
    <property type="entry name" value="Periplasmic binding protein-like II"/>
    <property type="match status" value="1"/>
</dbReference>
<dbReference type="RefSeq" id="WP_225267417.1">
    <property type="nucleotide sequence ID" value="NZ_CP084058.1"/>
</dbReference>
<dbReference type="Gene3D" id="3.40.190.10">
    <property type="entry name" value="Periplasmic binding protein-like II"/>
    <property type="match status" value="2"/>
</dbReference>
<dbReference type="PROSITE" id="PS51257">
    <property type="entry name" value="PROKAR_LIPOPROTEIN"/>
    <property type="match status" value="1"/>
</dbReference>
<evidence type="ECO:0000256" key="1">
    <source>
        <dbReference type="SAM" id="SignalP"/>
    </source>
</evidence>
<keyword evidence="1" id="KW-0732">Signal</keyword>
<proteinExistence type="predicted"/>
<protein>
    <submittedName>
        <fullName evidence="2">Extracellular solute-binding protein, family 1</fullName>
    </submittedName>
</protein>
<evidence type="ECO:0000313" key="2">
    <source>
        <dbReference type="EMBL" id="SBO98664.1"/>
    </source>
</evidence>
<reference evidence="2" key="1">
    <citation type="submission" date="2016-04" db="EMBL/GenBank/DDBJ databases">
        <authorList>
            <person name="Evans L.H."/>
            <person name="Alamgir A."/>
            <person name="Owens N."/>
            <person name="Weber N.D."/>
            <person name="Virtaneva K."/>
            <person name="Barbian K."/>
            <person name="Babar A."/>
            <person name="Rosenke K."/>
        </authorList>
    </citation>
    <scope>NUCLEOTIDE SEQUENCE</scope>
    <source>
        <strain evidence="2">Nono1</strain>
    </source>
</reference>
<dbReference type="AlphaFoldDB" id="A0A1M4EIR8"/>
<dbReference type="EMBL" id="LT559118">
    <property type="protein sequence ID" value="SBO98664.1"/>
    <property type="molecule type" value="Genomic_DNA"/>
</dbReference>
<name>A0A1M4EIR8_9ACTN</name>
<gene>
    <name evidence="2" type="ORF">BN4615_P8180</name>
</gene>
<accession>A0A1M4EIR8</accession>
<organism evidence="2">
    <name type="scientific">Nonomuraea gerenzanensis</name>
    <dbReference type="NCBI Taxonomy" id="93944"/>
    <lineage>
        <taxon>Bacteria</taxon>
        <taxon>Bacillati</taxon>
        <taxon>Actinomycetota</taxon>
        <taxon>Actinomycetes</taxon>
        <taxon>Streptosporangiales</taxon>
        <taxon>Streptosporangiaceae</taxon>
        <taxon>Nonomuraea</taxon>
    </lineage>
</organism>
<feature type="chain" id="PRO_5012973985" evidence="1">
    <location>
        <begin position="26"/>
        <end position="424"/>
    </location>
</feature>
<dbReference type="InterPro" id="IPR050490">
    <property type="entry name" value="Bact_solute-bd_prot1"/>
</dbReference>
<dbReference type="PANTHER" id="PTHR43649:SF12">
    <property type="entry name" value="DIACETYLCHITOBIOSE BINDING PROTEIN DASA"/>
    <property type="match status" value="1"/>
</dbReference>
<feature type="signal peptide" evidence="1">
    <location>
        <begin position="1"/>
        <end position="25"/>
    </location>
</feature>
<dbReference type="Pfam" id="PF01547">
    <property type="entry name" value="SBP_bac_1"/>
    <property type="match status" value="1"/>
</dbReference>
<sequence length="424" mass="45257">MSSGKTRSPAASLAVAVLIATSACAGGSAGGEVTLRFAYWGSDVRQQRTEEAIKRFEARHPHIDVVGEFSDFGSYYDKLATNVASGSTPDVITIEIRGLREYAERGTLADLSGEVDTAGIDSKVLATGAIEGKQFAIPTGVNAWCLVADPTAIRGAGQRLPDDTRWTWEEYIRLAARITARTGGKVYGTQQAFNPAFLQIFAAQRGEPFYAGSKLGISAETIKAWWTVHRRLIETGGSPDAARSVALGARNVDRSLFATGNGAMGMWWSNEFGAINKASGGKQMELLRMPKARQAAAGGMFLQPAMFYTASAKSAHQAEAAEFIDFMVNDPEAGAIILSDRGLPANANVLAAVRDNLPDADKKTLAFLDEIKDELTDPPAAPPKGASAMEDILKRYTDEVLFGRMAPDAAARKFITEANALIAG</sequence>